<evidence type="ECO:0000256" key="1">
    <source>
        <dbReference type="SAM" id="MobiDB-lite"/>
    </source>
</evidence>
<feature type="region of interest" description="Disordered" evidence="1">
    <location>
        <begin position="70"/>
        <end position="222"/>
    </location>
</feature>
<protein>
    <submittedName>
        <fullName evidence="2">Uncharacterized protein</fullName>
    </submittedName>
</protein>
<organism evidence="2 3">
    <name type="scientific">Plakobranchus ocellatus</name>
    <dbReference type="NCBI Taxonomy" id="259542"/>
    <lineage>
        <taxon>Eukaryota</taxon>
        <taxon>Metazoa</taxon>
        <taxon>Spiralia</taxon>
        <taxon>Lophotrochozoa</taxon>
        <taxon>Mollusca</taxon>
        <taxon>Gastropoda</taxon>
        <taxon>Heterobranchia</taxon>
        <taxon>Euthyneura</taxon>
        <taxon>Panpulmonata</taxon>
        <taxon>Sacoglossa</taxon>
        <taxon>Placobranchoidea</taxon>
        <taxon>Plakobranchidae</taxon>
        <taxon>Plakobranchus</taxon>
    </lineage>
</organism>
<feature type="compositionally biased region" description="Acidic residues" evidence="1">
    <location>
        <begin position="399"/>
        <end position="410"/>
    </location>
</feature>
<feature type="compositionally biased region" description="Basic residues" evidence="1">
    <location>
        <begin position="250"/>
        <end position="263"/>
    </location>
</feature>
<dbReference type="AlphaFoldDB" id="A0AAV4DIF5"/>
<feature type="compositionally biased region" description="Polar residues" evidence="1">
    <location>
        <begin position="159"/>
        <end position="177"/>
    </location>
</feature>
<proteinExistence type="predicted"/>
<sequence>MSISSFKTASHTDEANNRVIVAYVENPEINNIQVLSRIRKTIPELPGKKHMRVQYALSEFIMNTIDPTSPQQGYLRLSGPPSGQGAGGGARTRDRRVPADLRADSLATVPPTPLPGRSDAATGERPNILATVFEEKPKKRPKIKKKSTMSVVQGKKVSSRSNVAVPQATQKRTFSTDNVRRKSMASAKEIARSKINKKDTKSDEHDDRDSEEQSVDDEPTQLVRMGALKAFVKKHVLESIKSKTKDVTRQRVRSKSPSLRRLKSPNSEVAVGVAILEMLAATNMDDILKEEDEALRESKNKAQARRRIEEESDWTGWKRDERSEEEDYFDTDKPHRDLDEASSRDKHTSKASSSQKRSARDDDMLGKHSPKSGMRGTKSSKAGSSSIASSSFSYKESDEFGADEFSDAESDLSRKRGRERETKHGARDPFKEMDSLSARGKARQATEYMTVDLTKPFPDKPDPSVALEQEAEAKNYFQSKGISDIFEANMDLYPQMFLYRLLLDKPANPLDYLIDLTRQTQKPIRIVAEINEAEKASSDAIHSLRRSKPSSGSGSGSVSEPRRSVASMPPVDC</sequence>
<feature type="region of interest" description="Disordered" evidence="1">
    <location>
        <begin position="294"/>
        <end position="443"/>
    </location>
</feature>
<feature type="compositionally biased region" description="Low complexity" evidence="1">
    <location>
        <begin position="379"/>
        <end position="394"/>
    </location>
</feature>
<dbReference type="EMBL" id="BLXT01007928">
    <property type="protein sequence ID" value="GFO43926.1"/>
    <property type="molecule type" value="Genomic_DNA"/>
</dbReference>
<accession>A0AAV4DIF5</accession>
<feature type="compositionally biased region" description="Basic and acidic residues" evidence="1">
    <location>
        <begin position="91"/>
        <end position="103"/>
    </location>
</feature>
<comment type="caution">
    <text evidence="2">The sequence shown here is derived from an EMBL/GenBank/DDBJ whole genome shotgun (WGS) entry which is preliminary data.</text>
</comment>
<feature type="region of interest" description="Disordered" evidence="1">
    <location>
        <begin position="244"/>
        <end position="266"/>
    </location>
</feature>
<evidence type="ECO:0000313" key="3">
    <source>
        <dbReference type="Proteomes" id="UP000735302"/>
    </source>
</evidence>
<feature type="compositionally biased region" description="Basic and acidic residues" evidence="1">
    <location>
        <begin position="189"/>
        <end position="208"/>
    </location>
</feature>
<dbReference type="Proteomes" id="UP000735302">
    <property type="component" value="Unassembled WGS sequence"/>
</dbReference>
<keyword evidence="3" id="KW-1185">Reference proteome</keyword>
<feature type="compositionally biased region" description="Low complexity" evidence="1">
    <location>
        <begin position="549"/>
        <end position="559"/>
    </location>
</feature>
<feature type="compositionally biased region" description="Basic and acidic residues" evidence="1">
    <location>
        <begin position="411"/>
        <end position="434"/>
    </location>
</feature>
<feature type="compositionally biased region" description="Basic and acidic residues" evidence="1">
    <location>
        <begin position="330"/>
        <end position="348"/>
    </location>
</feature>
<feature type="compositionally biased region" description="Basic residues" evidence="1">
    <location>
        <begin position="138"/>
        <end position="147"/>
    </location>
</feature>
<feature type="region of interest" description="Disordered" evidence="1">
    <location>
        <begin position="534"/>
        <end position="573"/>
    </location>
</feature>
<name>A0AAV4DIF5_9GAST</name>
<feature type="compositionally biased region" description="Acidic residues" evidence="1">
    <location>
        <begin position="209"/>
        <end position="219"/>
    </location>
</feature>
<gene>
    <name evidence="2" type="ORF">PoB_007043100</name>
</gene>
<evidence type="ECO:0000313" key="2">
    <source>
        <dbReference type="EMBL" id="GFO43926.1"/>
    </source>
</evidence>
<reference evidence="2 3" key="1">
    <citation type="journal article" date="2021" name="Elife">
        <title>Chloroplast acquisition without the gene transfer in kleptoplastic sea slugs, Plakobranchus ocellatus.</title>
        <authorList>
            <person name="Maeda T."/>
            <person name="Takahashi S."/>
            <person name="Yoshida T."/>
            <person name="Shimamura S."/>
            <person name="Takaki Y."/>
            <person name="Nagai Y."/>
            <person name="Toyoda A."/>
            <person name="Suzuki Y."/>
            <person name="Arimoto A."/>
            <person name="Ishii H."/>
            <person name="Satoh N."/>
            <person name="Nishiyama T."/>
            <person name="Hasebe M."/>
            <person name="Maruyama T."/>
            <person name="Minagawa J."/>
            <person name="Obokata J."/>
            <person name="Shigenobu S."/>
        </authorList>
    </citation>
    <scope>NUCLEOTIDE SEQUENCE [LARGE SCALE GENOMIC DNA]</scope>
</reference>